<keyword evidence="1" id="KW-1133">Transmembrane helix</keyword>
<sequence>MTSKDHALAKLQARMAEPPKDWTDALTIKILKDPIYYGMLSVGIFFVLALIALFATKKLLDQIAMEEKQKQRQFKQNMKKKQ</sequence>
<accession>A0ABN8CTU0</accession>
<protein>
    <recommendedName>
        <fullName evidence="4">Small integral membrane protein 15</fullName>
    </recommendedName>
</protein>
<proteinExistence type="predicted"/>
<name>A0ABN8CTU0_9STRA</name>
<gene>
    <name evidence="2" type="ORF">PBS001_LOCUS2208</name>
</gene>
<evidence type="ECO:0000313" key="3">
    <source>
        <dbReference type="Proteomes" id="UP001158986"/>
    </source>
</evidence>
<evidence type="ECO:0000313" key="2">
    <source>
        <dbReference type="EMBL" id="CAH0515499.1"/>
    </source>
</evidence>
<comment type="caution">
    <text evidence="2">The sequence shown here is derived from an EMBL/GenBank/DDBJ whole genome shotgun (WGS) entry which is preliminary data.</text>
</comment>
<keyword evidence="3" id="KW-1185">Reference proteome</keyword>
<feature type="transmembrane region" description="Helical" evidence="1">
    <location>
        <begin position="35"/>
        <end position="55"/>
    </location>
</feature>
<dbReference type="EMBL" id="CAKLCB010000112">
    <property type="protein sequence ID" value="CAH0515499.1"/>
    <property type="molecule type" value="Genomic_DNA"/>
</dbReference>
<organism evidence="2 3">
    <name type="scientific">Peronospora belbahrii</name>
    <dbReference type="NCBI Taxonomy" id="622444"/>
    <lineage>
        <taxon>Eukaryota</taxon>
        <taxon>Sar</taxon>
        <taxon>Stramenopiles</taxon>
        <taxon>Oomycota</taxon>
        <taxon>Peronosporomycetes</taxon>
        <taxon>Peronosporales</taxon>
        <taxon>Peronosporaceae</taxon>
        <taxon>Peronospora</taxon>
    </lineage>
</organism>
<keyword evidence="1" id="KW-0472">Membrane</keyword>
<evidence type="ECO:0008006" key="4">
    <source>
        <dbReference type="Google" id="ProtNLM"/>
    </source>
</evidence>
<evidence type="ECO:0000256" key="1">
    <source>
        <dbReference type="SAM" id="Phobius"/>
    </source>
</evidence>
<dbReference type="Proteomes" id="UP001158986">
    <property type="component" value="Unassembled WGS sequence"/>
</dbReference>
<keyword evidence="1" id="KW-0812">Transmembrane</keyword>
<reference evidence="2 3" key="1">
    <citation type="submission" date="2021-11" db="EMBL/GenBank/DDBJ databases">
        <authorList>
            <person name="Islam A."/>
            <person name="Islam S."/>
            <person name="Flora M.S."/>
            <person name="Rahman M."/>
            <person name="Ziaur R.M."/>
            <person name="Epstein J.H."/>
            <person name="Hassan M."/>
            <person name="Klassen M."/>
            <person name="Woodard K."/>
            <person name="Webb A."/>
            <person name="Webby R.J."/>
            <person name="El Zowalaty M.E."/>
        </authorList>
    </citation>
    <scope>NUCLEOTIDE SEQUENCE [LARGE SCALE GENOMIC DNA]</scope>
    <source>
        <strain evidence="2">Pbs1</strain>
    </source>
</reference>